<dbReference type="GO" id="GO:0043130">
    <property type="term" value="F:ubiquitin binding"/>
    <property type="evidence" value="ECO:0007669"/>
    <property type="project" value="TreeGrafter"/>
</dbReference>
<dbReference type="Gene3D" id="3.30.40.10">
    <property type="entry name" value="Zinc/RING finger domain, C3HC4 (zinc finger)"/>
    <property type="match status" value="1"/>
</dbReference>
<evidence type="ECO:0000256" key="1">
    <source>
        <dbReference type="ARBA" id="ARBA00001798"/>
    </source>
</evidence>
<keyword evidence="4" id="KW-0808">Transferase</keyword>
<evidence type="ECO:0000259" key="13">
    <source>
        <dbReference type="PROSITE" id="PS50089"/>
    </source>
</evidence>
<comment type="catalytic activity">
    <reaction evidence="1">
        <text>[E2 ubiquitin-conjugating enzyme]-S-ubiquitinyl-L-cysteine + [acceptor protein]-L-lysine = [E2 ubiquitin-conjugating enzyme]-L-cysteine + [acceptor protein]-N(6)-ubiquitinyl-L-lysine.</text>
        <dbReference type="EC" id="2.3.2.31"/>
    </reaction>
</comment>
<feature type="region of interest" description="Disordered" evidence="12">
    <location>
        <begin position="328"/>
        <end position="359"/>
    </location>
</feature>
<feature type="region of interest" description="Disordered" evidence="12">
    <location>
        <begin position="246"/>
        <end position="292"/>
    </location>
</feature>
<feature type="coiled-coil region" evidence="11">
    <location>
        <begin position="193"/>
        <end position="241"/>
    </location>
</feature>
<keyword evidence="5" id="KW-0479">Metal-binding</keyword>
<evidence type="ECO:0000256" key="4">
    <source>
        <dbReference type="ARBA" id="ARBA00022679"/>
    </source>
</evidence>
<keyword evidence="9" id="KW-0862">Zinc</keyword>
<evidence type="ECO:0000259" key="14">
    <source>
        <dbReference type="PROSITE" id="PS51873"/>
    </source>
</evidence>
<evidence type="ECO:0000256" key="5">
    <source>
        <dbReference type="ARBA" id="ARBA00022723"/>
    </source>
</evidence>
<keyword evidence="11" id="KW-0175">Coiled coil</keyword>
<dbReference type="PROSITE" id="PS51873">
    <property type="entry name" value="TRIAD"/>
    <property type="match status" value="1"/>
</dbReference>
<dbReference type="PROSITE" id="PS50089">
    <property type="entry name" value="ZF_RING_2"/>
    <property type="match status" value="1"/>
</dbReference>
<evidence type="ECO:0000256" key="9">
    <source>
        <dbReference type="ARBA" id="ARBA00022833"/>
    </source>
</evidence>
<sequence length="684" mass="76370">MCVVIHELKRIEIDRPSIESTLSDVVLTGSRYKLDRHLFLDDLLEWVERFKVLKKSDTFVFRCPTGDAVRREIEEREAREGAPVTAVLVRPPEVFCVGSVGPGRFFIFDSHPRPEQPQATMCVCDPEHFTARLHALTHAVSEGIVGEDVNPHDAFAYTHCEMTFLSLCPEFRDRPVPSANFEDLLTILFQREVAEVKGDLKSAKNEIQVLQSIVETTEQQHACLQRQLASANDRIAELRRNPSRVAVPPESILPNTRGGEGRAGLSKVETRPAARNRLQASSKIPASSDVRHGAVEDALSDRQRIAAAGRAALARSCAQQSSVCGNIATPHADTGRDASSPTVPDPSAPLSSVPSVRLDDADPSLRLAAQLQEEEARRAEETQAGIEAVIATRAEEEADLESRRLAERMSREWEERRRQQEEDAIAAQSFEAAHFFCPICRDTLYEDFRIDTECGASHVLCLECLQQHVRTEIEHQRIPVRCPSCLCDAAAAPRSSSDSSSASSVLPISETALRMVLTPEVHQFYMRRLREISVVGVEGMRQCKAADCSGCAIADDPSVTRFVCPLDPSHRYCMKCDTENGEVHEGHTCDQYQQWRKENEGADRAFEQARGTLYKSCPNRRCRTPIEKTYGCNHMQCTVSTCKTHFCWVCEQACENQADHAAHFQPRGRCPWYSQDELARMGAA</sequence>
<dbReference type="Gene3D" id="1.20.120.1750">
    <property type="match status" value="1"/>
</dbReference>
<dbReference type="PANTHER" id="PTHR22770:SF13">
    <property type="entry name" value="RING-TYPE DOMAIN-CONTAINING PROTEIN"/>
    <property type="match status" value="1"/>
</dbReference>
<reference evidence="15" key="1">
    <citation type="submission" date="2014-11" db="EMBL/GenBank/DDBJ databases">
        <authorList>
            <person name="Otto D Thomas"/>
            <person name="Naeem Raeece"/>
        </authorList>
    </citation>
    <scope>NUCLEOTIDE SEQUENCE</scope>
</reference>
<dbReference type="GO" id="GO:0097039">
    <property type="term" value="P:protein linear polyubiquitination"/>
    <property type="evidence" value="ECO:0007669"/>
    <property type="project" value="TreeGrafter"/>
</dbReference>
<dbReference type="InterPro" id="IPR001841">
    <property type="entry name" value="Znf_RING"/>
</dbReference>
<dbReference type="InterPro" id="IPR051628">
    <property type="entry name" value="LUBAC_E3_Ligases"/>
</dbReference>
<dbReference type="PANTHER" id="PTHR22770">
    <property type="entry name" value="UBIQUITIN CONJUGATING ENZYME 7 INTERACTING PROTEIN-RELATED"/>
    <property type="match status" value="1"/>
</dbReference>
<evidence type="ECO:0000256" key="7">
    <source>
        <dbReference type="ARBA" id="ARBA00022771"/>
    </source>
</evidence>
<feature type="domain" description="RING-type" evidence="13">
    <location>
        <begin position="437"/>
        <end position="485"/>
    </location>
</feature>
<evidence type="ECO:0000256" key="2">
    <source>
        <dbReference type="ARBA" id="ARBA00004906"/>
    </source>
</evidence>
<name>A0A0G4G8R5_9ALVE</name>
<evidence type="ECO:0000256" key="3">
    <source>
        <dbReference type="ARBA" id="ARBA00012251"/>
    </source>
</evidence>
<gene>
    <name evidence="15" type="ORF">Cvel_4357</name>
</gene>
<organism evidence="15">
    <name type="scientific">Chromera velia CCMP2878</name>
    <dbReference type="NCBI Taxonomy" id="1169474"/>
    <lineage>
        <taxon>Eukaryota</taxon>
        <taxon>Sar</taxon>
        <taxon>Alveolata</taxon>
        <taxon>Colpodellida</taxon>
        <taxon>Chromeraceae</taxon>
        <taxon>Chromera</taxon>
    </lineage>
</organism>
<dbReference type="VEuPathDB" id="CryptoDB:Cvel_4357"/>
<evidence type="ECO:0000313" key="15">
    <source>
        <dbReference type="EMBL" id="CEM25224.1"/>
    </source>
</evidence>
<evidence type="ECO:0000256" key="10">
    <source>
        <dbReference type="PROSITE-ProRule" id="PRU00175"/>
    </source>
</evidence>
<evidence type="ECO:0000256" key="6">
    <source>
        <dbReference type="ARBA" id="ARBA00022737"/>
    </source>
</evidence>
<evidence type="ECO:0000256" key="12">
    <source>
        <dbReference type="SAM" id="MobiDB-lite"/>
    </source>
</evidence>
<evidence type="ECO:0000256" key="11">
    <source>
        <dbReference type="SAM" id="Coils"/>
    </source>
</evidence>
<evidence type="ECO:0000256" key="8">
    <source>
        <dbReference type="ARBA" id="ARBA00022786"/>
    </source>
</evidence>
<proteinExistence type="predicted"/>
<dbReference type="EC" id="2.3.2.31" evidence="3"/>
<dbReference type="AlphaFoldDB" id="A0A0G4G8R5"/>
<dbReference type="GO" id="GO:0000151">
    <property type="term" value="C:ubiquitin ligase complex"/>
    <property type="evidence" value="ECO:0007669"/>
    <property type="project" value="TreeGrafter"/>
</dbReference>
<keyword evidence="6" id="KW-0677">Repeat</keyword>
<dbReference type="EMBL" id="CDMZ01000992">
    <property type="protein sequence ID" value="CEM25224.1"/>
    <property type="molecule type" value="Genomic_DNA"/>
</dbReference>
<comment type="pathway">
    <text evidence="2">Protein modification; protein ubiquitination.</text>
</comment>
<dbReference type="Pfam" id="PF22605">
    <property type="entry name" value="IBR_2"/>
    <property type="match status" value="1"/>
</dbReference>
<keyword evidence="8" id="KW-0833">Ubl conjugation pathway</keyword>
<accession>A0A0G4G8R5</accession>
<dbReference type="GO" id="GO:0008270">
    <property type="term" value="F:zinc ion binding"/>
    <property type="evidence" value="ECO:0007669"/>
    <property type="project" value="UniProtKB-KW"/>
</dbReference>
<dbReference type="SUPFAM" id="SSF57850">
    <property type="entry name" value="RING/U-box"/>
    <property type="match status" value="2"/>
</dbReference>
<protein>
    <recommendedName>
        <fullName evidence="3">RBR-type E3 ubiquitin transferase</fullName>
        <ecNumber evidence="3">2.3.2.31</ecNumber>
    </recommendedName>
</protein>
<keyword evidence="7 10" id="KW-0863">Zinc-finger</keyword>
<dbReference type="InterPro" id="IPR013083">
    <property type="entry name" value="Znf_RING/FYVE/PHD"/>
</dbReference>
<feature type="domain" description="RING-type" evidence="14">
    <location>
        <begin position="433"/>
        <end position="671"/>
    </location>
</feature>
<dbReference type="GO" id="GO:0043161">
    <property type="term" value="P:proteasome-mediated ubiquitin-dependent protein catabolic process"/>
    <property type="evidence" value="ECO:0007669"/>
    <property type="project" value="TreeGrafter"/>
</dbReference>
<dbReference type="InterPro" id="IPR044066">
    <property type="entry name" value="TRIAD_supradom"/>
</dbReference>
<dbReference type="GO" id="GO:0061630">
    <property type="term" value="F:ubiquitin protein ligase activity"/>
    <property type="evidence" value="ECO:0007669"/>
    <property type="project" value="UniProtKB-EC"/>
</dbReference>
<dbReference type="InterPro" id="IPR054694">
    <property type="entry name" value="Parkin-like_IBR"/>
</dbReference>